<keyword evidence="3 6" id="KW-1133">Transmembrane helix</keyword>
<sequence>MAPSSGDHAANVPSLSTRTTKHQPTMGLLDAINLLLACIIGSGIFISAKAVLEFSGSYGFSIVVWLSCGILCIMGALCYAELGCAYVSSGGDYTYLRVAFGNFVGFLRVWVEVALSRPMIVVLSVLTASNYLVYWFYPTCPAPDKLIKCLSSFLLLIVGFINLTSAKWTNGLHQICNIFKIVSLLLVIGCGFYNMFRGRVANFAEPFEGSTYGKVTSALYAGLFPYSGWNYLNNAIDDLKDPKRILPRSIVISLLLCIFVYFLTFSSYFTALSAYEILMSDATAVSFAERVWRPLLYIIPIGVTMSCVGAASGNIFTIGQMFNVAGRDGLMPHIFSMKHYETNVPMIAILCELILSFVFLFFMTNIGQLIICVGMINWICILLAAIGLIVLRFKHPDRERPIKIPLPIPILFIISLVVLIGASAIQDVKNITTSLLLLATAIPAYIFGVMWKNKPKSFTRQYNSFAIMLQKVFHVVHDEHID</sequence>
<feature type="transmembrane region" description="Helical" evidence="6">
    <location>
        <begin position="431"/>
        <end position="451"/>
    </location>
</feature>
<protein>
    <submittedName>
        <fullName evidence="7">Uncharacterized protein</fullName>
    </submittedName>
</protein>
<feature type="transmembrane region" description="Helical" evidence="6">
    <location>
        <begin position="368"/>
        <end position="392"/>
    </location>
</feature>
<evidence type="ECO:0000313" key="7">
    <source>
        <dbReference type="EMBL" id="CAF0746188.1"/>
    </source>
</evidence>
<reference evidence="7" key="1">
    <citation type="submission" date="2021-02" db="EMBL/GenBank/DDBJ databases">
        <authorList>
            <person name="Nowell W R."/>
        </authorList>
    </citation>
    <scope>NUCLEOTIDE SEQUENCE</scope>
</reference>
<dbReference type="Pfam" id="PF13520">
    <property type="entry name" value="AA_permease_2"/>
    <property type="match status" value="1"/>
</dbReference>
<proteinExistence type="predicted"/>
<dbReference type="OrthoDB" id="10062876at2759"/>
<feature type="transmembrane region" description="Helical" evidence="6">
    <location>
        <begin position="31"/>
        <end position="52"/>
    </location>
</feature>
<evidence type="ECO:0000256" key="1">
    <source>
        <dbReference type="ARBA" id="ARBA00004141"/>
    </source>
</evidence>
<evidence type="ECO:0000256" key="6">
    <source>
        <dbReference type="SAM" id="Phobius"/>
    </source>
</evidence>
<dbReference type="InterPro" id="IPR050598">
    <property type="entry name" value="AminoAcid_Transporter"/>
</dbReference>
<evidence type="ECO:0000313" key="8">
    <source>
        <dbReference type="Proteomes" id="UP000663832"/>
    </source>
</evidence>
<feature type="transmembrane region" description="Helical" evidence="6">
    <location>
        <begin position="295"/>
        <end position="322"/>
    </location>
</feature>
<feature type="transmembrane region" description="Helical" evidence="6">
    <location>
        <begin position="178"/>
        <end position="196"/>
    </location>
</feature>
<keyword evidence="8" id="KW-1185">Reference proteome</keyword>
<dbReference type="AlphaFoldDB" id="A0A813P7J3"/>
<feature type="transmembrane region" description="Helical" evidence="6">
    <location>
        <begin position="404"/>
        <end position="425"/>
    </location>
</feature>
<keyword evidence="2 6" id="KW-0812">Transmembrane</keyword>
<feature type="region of interest" description="Disordered" evidence="5">
    <location>
        <begin position="1"/>
        <end position="20"/>
    </location>
</feature>
<evidence type="ECO:0000256" key="4">
    <source>
        <dbReference type="ARBA" id="ARBA00023136"/>
    </source>
</evidence>
<feature type="transmembrane region" description="Helical" evidence="6">
    <location>
        <begin position="343"/>
        <end position="362"/>
    </location>
</feature>
<accession>A0A813P7J3</accession>
<feature type="transmembrane region" description="Helical" evidence="6">
    <location>
        <begin position="117"/>
        <end position="137"/>
    </location>
</feature>
<feature type="transmembrane region" description="Helical" evidence="6">
    <location>
        <begin position="58"/>
        <end position="82"/>
    </location>
</feature>
<dbReference type="Gene3D" id="1.20.1740.10">
    <property type="entry name" value="Amino acid/polyamine transporter I"/>
    <property type="match status" value="1"/>
</dbReference>
<feature type="transmembrane region" description="Helical" evidence="6">
    <location>
        <begin position="94"/>
        <end position="111"/>
    </location>
</feature>
<dbReference type="EMBL" id="CAJNOM010000003">
    <property type="protein sequence ID" value="CAF0746188.1"/>
    <property type="molecule type" value="Genomic_DNA"/>
</dbReference>
<comment type="caution">
    <text evidence="7">The sequence shown here is derived from an EMBL/GenBank/DDBJ whole genome shotgun (WGS) entry which is preliminary data.</text>
</comment>
<name>A0A813P7J3_9BILA</name>
<evidence type="ECO:0000256" key="3">
    <source>
        <dbReference type="ARBA" id="ARBA00022989"/>
    </source>
</evidence>
<dbReference type="GO" id="GO:0016020">
    <property type="term" value="C:membrane"/>
    <property type="evidence" value="ECO:0007669"/>
    <property type="project" value="UniProtKB-SubCell"/>
</dbReference>
<keyword evidence="4 6" id="KW-0472">Membrane</keyword>
<evidence type="ECO:0000256" key="5">
    <source>
        <dbReference type="SAM" id="MobiDB-lite"/>
    </source>
</evidence>
<dbReference type="PANTHER" id="PTHR11785">
    <property type="entry name" value="AMINO ACID TRANSPORTER"/>
    <property type="match status" value="1"/>
</dbReference>
<dbReference type="InterPro" id="IPR002293">
    <property type="entry name" value="AA/rel_permease1"/>
</dbReference>
<feature type="transmembrane region" description="Helical" evidence="6">
    <location>
        <begin position="149"/>
        <end position="166"/>
    </location>
</feature>
<comment type="subcellular location">
    <subcellularLocation>
        <location evidence="1">Membrane</location>
        <topology evidence="1">Multi-pass membrane protein</topology>
    </subcellularLocation>
</comment>
<dbReference type="GO" id="GO:0015179">
    <property type="term" value="F:L-amino acid transmembrane transporter activity"/>
    <property type="evidence" value="ECO:0007669"/>
    <property type="project" value="TreeGrafter"/>
</dbReference>
<dbReference type="PANTHER" id="PTHR11785:SF516">
    <property type="entry name" value="AMINO ACID PERMEASE_ SLC12A DOMAIN-CONTAINING PROTEIN"/>
    <property type="match status" value="1"/>
</dbReference>
<dbReference type="Proteomes" id="UP000663832">
    <property type="component" value="Unassembled WGS sequence"/>
</dbReference>
<evidence type="ECO:0000256" key="2">
    <source>
        <dbReference type="ARBA" id="ARBA00022692"/>
    </source>
</evidence>
<organism evidence="7 8">
    <name type="scientific">Adineta steineri</name>
    <dbReference type="NCBI Taxonomy" id="433720"/>
    <lineage>
        <taxon>Eukaryota</taxon>
        <taxon>Metazoa</taxon>
        <taxon>Spiralia</taxon>
        <taxon>Gnathifera</taxon>
        <taxon>Rotifera</taxon>
        <taxon>Eurotatoria</taxon>
        <taxon>Bdelloidea</taxon>
        <taxon>Adinetida</taxon>
        <taxon>Adinetidae</taxon>
        <taxon>Adineta</taxon>
    </lineage>
</organism>
<gene>
    <name evidence="7" type="ORF">QVE165_LOCUS1214</name>
</gene>
<feature type="transmembrane region" description="Helical" evidence="6">
    <location>
        <begin position="250"/>
        <end position="275"/>
    </location>
</feature>
<dbReference type="PIRSF" id="PIRSF006060">
    <property type="entry name" value="AA_transporter"/>
    <property type="match status" value="1"/>
</dbReference>